<sequence length="163" mass="18363">MTRTTALFVKDLLGDYQVAAEDEVIAEAKRVLERRVRKCAPMSSPQMVQDYLAVQLSRLEYEVFVVMFLDAQHRLIEMREMFRGTLSQTSVYPREVVRAALQLNAGAIVVAHNHPSGEPEPSRADEFLTSTLKTAMQLVDVRLLDHMIVGGARVMSFAERGLL</sequence>
<evidence type="ECO:0000256" key="5">
    <source>
        <dbReference type="ARBA" id="ARBA00023049"/>
    </source>
</evidence>
<dbReference type="InterPro" id="IPR037518">
    <property type="entry name" value="MPN"/>
</dbReference>
<dbReference type="PANTHER" id="PTHR30471:SF3">
    <property type="entry name" value="UPF0758 PROTEIN YEES-RELATED"/>
    <property type="match status" value="1"/>
</dbReference>
<gene>
    <name evidence="7" type="primary">radC</name>
    <name evidence="7" type="ORF">HLB44_30920</name>
</gene>
<evidence type="ECO:0000256" key="4">
    <source>
        <dbReference type="ARBA" id="ARBA00022833"/>
    </source>
</evidence>
<dbReference type="SUPFAM" id="SSF102712">
    <property type="entry name" value="JAB1/MPN domain"/>
    <property type="match status" value="1"/>
</dbReference>
<keyword evidence="1" id="KW-0645">Protease</keyword>
<dbReference type="RefSeq" id="WP_173132484.1">
    <property type="nucleotide sequence ID" value="NZ_JABRWJ010000011.1"/>
</dbReference>
<evidence type="ECO:0000259" key="6">
    <source>
        <dbReference type="PROSITE" id="PS50249"/>
    </source>
</evidence>
<accession>A0ABX2ESB0</accession>
<comment type="caution">
    <text evidence="7">The sequence shown here is derived from an EMBL/GenBank/DDBJ whole genome shotgun (WGS) entry which is preliminary data.</text>
</comment>
<dbReference type="Proteomes" id="UP000737171">
    <property type="component" value="Unassembled WGS sequence"/>
</dbReference>
<dbReference type="CDD" id="cd08071">
    <property type="entry name" value="MPN_DUF2466"/>
    <property type="match status" value="1"/>
</dbReference>
<dbReference type="PROSITE" id="PS01302">
    <property type="entry name" value="UPF0758"/>
    <property type="match status" value="1"/>
</dbReference>
<reference evidence="7 8" key="1">
    <citation type="submission" date="2020-05" db="EMBL/GenBank/DDBJ databases">
        <title>Aquincola sp. isolate from soil.</title>
        <authorList>
            <person name="Han J."/>
            <person name="Kim D.-U."/>
        </authorList>
    </citation>
    <scope>NUCLEOTIDE SEQUENCE [LARGE SCALE GENOMIC DNA]</scope>
    <source>
        <strain evidence="7 8">S2</strain>
    </source>
</reference>
<name>A0ABX2ESB0_9BURK</name>
<dbReference type="InterPro" id="IPR025657">
    <property type="entry name" value="RadC_JAB"/>
</dbReference>
<dbReference type="Pfam" id="PF04002">
    <property type="entry name" value="RadC"/>
    <property type="match status" value="1"/>
</dbReference>
<organism evidence="7 8">
    <name type="scientific">Pseudaquabacterium terrae</name>
    <dbReference type="NCBI Taxonomy" id="2732868"/>
    <lineage>
        <taxon>Bacteria</taxon>
        <taxon>Pseudomonadati</taxon>
        <taxon>Pseudomonadota</taxon>
        <taxon>Betaproteobacteria</taxon>
        <taxon>Burkholderiales</taxon>
        <taxon>Sphaerotilaceae</taxon>
        <taxon>Pseudaquabacterium</taxon>
    </lineage>
</organism>
<evidence type="ECO:0000313" key="7">
    <source>
        <dbReference type="EMBL" id="NRF71407.1"/>
    </source>
</evidence>
<proteinExistence type="predicted"/>
<evidence type="ECO:0000256" key="2">
    <source>
        <dbReference type="ARBA" id="ARBA00022723"/>
    </source>
</evidence>
<dbReference type="Gene3D" id="3.40.140.10">
    <property type="entry name" value="Cytidine Deaminase, domain 2"/>
    <property type="match status" value="1"/>
</dbReference>
<evidence type="ECO:0000256" key="3">
    <source>
        <dbReference type="ARBA" id="ARBA00022801"/>
    </source>
</evidence>
<protein>
    <submittedName>
        <fullName evidence="7">DNA repair protein RadC</fullName>
    </submittedName>
</protein>
<keyword evidence="2" id="KW-0479">Metal-binding</keyword>
<feature type="domain" description="MPN" evidence="6">
    <location>
        <begin position="41"/>
        <end position="163"/>
    </location>
</feature>
<dbReference type="InterPro" id="IPR020891">
    <property type="entry name" value="UPF0758_CS"/>
</dbReference>
<keyword evidence="3" id="KW-0378">Hydrolase</keyword>
<dbReference type="PROSITE" id="PS50249">
    <property type="entry name" value="MPN"/>
    <property type="match status" value="1"/>
</dbReference>
<dbReference type="EMBL" id="JABRWJ010000011">
    <property type="protein sequence ID" value="NRF71407.1"/>
    <property type="molecule type" value="Genomic_DNA"/>
</dbReference>
<evidence type="ECO:0000256" key="1">
    <source>
        <dbReference type="ARBA" id="ARBA00022670"/>
    </source>
</evidence>
<keyword evidence="8" id="KW-1185">Reference proteome</keyword>
<evidence type="ECO:0000313" key="8">
    <source>
        <dbReference type="Proteomes" id="UP000737171"/>
    </source>
</evidence>
<keyword evidence="5" id="KW-0482">Metalloprotease</keyword>
<keyword evidence="4" id="KW-0862">Zinc</keyword>
<dbReference type="NCBIfam" id="TIGR00608">
    <property type="entry name" value="radc"/>
    <property type="match status" value="1"/>
</dbReference>
<dbReference type="InterPro" id="IPR001405">
    <property type="entry name" value="UPF0758"/>
</dbReference>
<dbReference type="PANTHER" id="PTHR30471">
    <property type="entry name" value="DNA REPAIR PROTEIN RADC"/>
    <property type="match status" value="1"/>
</dbReference>